<dbReference type="GO" id="GO:0048038">
    <property type="term" value="F:quinone binding"/>
    <property type="evidence" value="ECO:0007669"/>
    <property type="project" value="TreeGrafter"/>
</dbReference>
<dbReference type="SMART" id="SM00822">
    <property type="entry name" value="PKS_KR"/>
    <property type="match status" value="1"/>
</dbReference>
<name>A0A2S0WR85_9ACTN</name>
<dbReference type="NCBIfam" id="NF005559">
    <property type="entry name" value="PRK07231.1"/>
    <property type="match status" value="1"/>
</dbReference>
<gene>
    <name evidence="4" type="ORF">C3E78_17315</name>
</gene>
<accession>A0A2S0WR85</accession>
<reference evidence="5" key="1">
    <citation type="submission" date="2018-01" db="EMBL/GenBank/DDBJ databases">
        <authorList>
            <person name="Li J."/>
        </authorList>
    </citation>
    <scope>NUCLEOTIDE SEQUENCE [LARGE SCALE GENOMIC DNA]</scope>
    <source>
        <strain evidence="5">592</strain>
    </source>
</reference>
<dbReference type="PROSITE" id="PS00061">
    <property type="entry name" value="ADH_SHORT"/>
    <property type="match status" value="1"/>
</dbReference>
<dbReference type="OrthoDB" id="7064009at2"/>
<proteinExistence type="inferred from homology"/>
<dbReference type="AlphaFoldDB" id="A0A2S0WR85"/>
<dbReference type="InterPro" id="IPR057326">
    <property type="entry name" value="KR_dom"/>
</dbReference>
<feature type="domain" description="Ketoreductase" evidence="3">
    <location>
        <begin position="7"/>
        <end position="182"/>
    </location>
</feature>
<keyword evidence="2" id="KW-0560">Oxidoreductase</keyword>
<sequence>MSRFDGKVAWVSGASSGIGRGAAERLAAEGATVVLLGRDEDRLAEVAASCGDAAVTAAFDVAVETEVDAHVPGLLEQHGAPDIVVHAAGITVVGALDALTPQEWHRQMDVNLTSLFLLNRHLWPAMVPRGGSIVTLGSTASFAGFPQDAAYVASKGAILAMTKAMALDGGPHGIRVNSVCPGFILTPNLQGYFDAQDDPAGAAAGAGAAAPLGRMGTPADIAGAIAYLASDDASFVTGTSILVDGGLLAKVPTA</sequence>
<evidence type="ECO:0000259" key="3">
    <source>
        <dbReference type="SMART" id="SM00822"/>
    </source>
</evidence>
<dbReference type="InterPro" id="IPR002347">
    <property type="entry name" value="SDR_fam"/>
</dbReference>
<evidence type="ECO:0000313" key="4">
    <source>
        <dbReference type="EMBL" id="AWB93827.1"/>
    </source>
</evidence>
<dbReference type="PRINTS" id="PR00081">
    <property type="entry name" value="GDHRDH"/>
</dbReference>
<comment type="similarity">
    <text evidence="1">Belongs to the short-chain dehydrogenases/reductases (SDR) family.</text>
</comment>
<dbReference type="Pfam" id="PF13561">
    <property type="entry name" value="adh_short_C2"/>
    <property type="match status" value="1"/>
</dbReference>
<dbReference type="SUPFAM" id="SSF51735">
    <property type="entry name" value="NAD(P)-binding Rossmann-fold domains"/>
    <property type="match status" value="1"/>
</dbReference>
<protein>
    <recommendedName>
        <fullName evidence="3">Ketoreductase domain-containing protein</fullName>
    </recommendedName>
</protein>
<dbReference type="GO" id="GO:0016616">
    <property type="term" value="F:oxidoreductase activity, acting on the CH-OH group of donors, NAD or NADP as acceptor"/>
    <property type="evidence" value="ECO:0007669"/>
    <property type="project" value="TreeGrafter"/>
</dbReference>
<accession>A0A5F2EVD8</accession>
<evidence type="ECO:0000256" key="1">
    <source>
        <dbReference type="ARBA" id="ARBA00006484"/>
    </source>
</evidence>
<keyword evidence="5" id="KW-1185">Reference proteome</keyword>
<dbReference type="InterPro" id="IPR036291">
    <property type="entry name" value="NAD(P)-bd_dom_sf"/>
</dbReference>
<dbReference type="InterPro" id="IPR020904">
    <property type="entry name" value="Sc_DH/Rdtase_CS"/>
</dbReference>
<dbReference type="GO" id="GO:0006633">
    <property type="term" value="P:fatty acid biosynthetic process"/>
    <property type="evidence" value="ECO:0007669"/>
    <property type="project" value="TreeGrafter"/>
</dbReference>
<dbReference type="EMBL" id="CP026952">
    <property type="protein sequence ID" value="AWB93827.1"/>
    <property type="molecule type" value="Genomic_DNA"/>
</dbReference>
<dbReference type="RefSeq" id="WP_108580539.1">
    <property type="nucleotide sequence ID" value="NZ_CP026952.1"/>
</dbReference>
<dbReference type="PANTHER" id="PTHR42760">
    <property type="entry name" value="SHORT-CHAIN DEHYDROGENASES/REDUCTASES FAMILY MEMBER"/>
    <property type="match status" value="1"/>
</dbReference>
<dbReference type="PRINTS" id="PR00080">
    <property type="entry name" value="SDRFAMILY"/>
</dbReference>
<dbReference type="PANTHER" id="PTHR42760:SF122">
    <property type="entry name" value="NAD(P)-BINDING PROTEIN"/>
    <property type="match status" value="1"/>
</dbReference>
<organism evidence="4 5">
    <name type="scientific">Aeromicrobium chenweiae</name>
    <dbReference type="NCBI Taxonomy" id="2079793"/>
    <lineage>
        <taxon>Bacteria</taxon>
        <taxon>Bacillati</taxon>
        <taxon>Actinomycetota</taxon>
        <taxon>Actinomycetes</taxon>
        <taxon>Propionibacteriales</taxon>
        <taxon>Nocardioidaceae</taxon>
        <taxon>Aeromicrobium</taxon>
    </lineage>
</organism>
<dbReference type="KEGG" id="aez:C3E78_17315"/>
<dbReference type="Gene3D" id="3.40.50.720">
    <property type="entry name" value="NAD(P)-binding Rossmann-like Domain"/>
    <property type="match status" value="1"/>
</dbReference>
<dbReference type="Proteomes" id="UP000244384">
    <property type="component" value="Chromosome"/>
</dbReference>
<dbReference type="CDD" id="cd05233">
    <property type="entry name" value="SDR_c"/>
    <property type="match status" value="1"/>
</dbReference>
<evidence type="ECO:0000313" key="5">
    <source>
        <dbReference type="Proteomes" id="UP000244384"/>
    </source>
</evidence>
<dbReference type="FunFam" id="3.40.50.720:FF:000084">
    <property type="entry name" value="Short-chain dehydrogenase reductase"/>
    <property type="match status" value="1"/>
</dbReference>
<evidence type="ECO:0000256" key="2">
    <source>
        <dbReference type="ARBA" id="ARBA00023002"/>
    </source>
</evidence>